<evidence type="ECO:0000313" key="1">
    <source>
        <dbReference type="EMBL" id="KAG6372909.1"/>
    </source>
</evidence>
<comment type="caution">
    <text evidence="1">The sequence shown here is derived from an EMBL/GenBank/DDBJ whole genome shotgun (WGS) entry which is preliminary data.</text>
</comment>
<dbReference type="Proteomes" id="UP000683000">
    <property type="component" value="Unassembled WGS sequence"/>
</dbReference>
<dbReference type="AlphaFoldDB" id="A0A8I2YIF4"/>
<sequence length="80" mass="9203">MDEGEQHVQYFSWMTGEQSKDIIVTSALSTGNDYLHMCLVLHVDKPFEMLEYIQGQVRARHDGAPALCYTLVPTKQWKES</sequence>
<dbReference type="InterPro" id="IPR027417">
    <property type="entry name" value="P-loop_NTPase"/>
</dbReference>
<dbReference type="SUPFAM" id="SSF52540">
    <property type="entry name" value="P-loop containing nucleoside triphosphate hydrolases"/>
    <property type="match status" value="1"/>
</dbReference>
<gene>
    <name evidence="1" type="ORF">JVT61DRAFT_6921</name>
</gene>
<accession>A0A8I2YIF4</accession>
<dbReference type="Gene3D" id="3.40.50.300">
    <property type="entry name" value="P-loop containing nucleotide triphosphate hydrolases"/>
    <property type="match status" value="1"/>
</dbReference>
<protein>
    <recommendedName>
        <fullName evidence="3">Helicase C-terminal domain-containing protein</fullName>
    </recommendedName>
</protein>
<evidence type="ECO:0000313" key="2">
    <source>
        <dbReference type="Proteomes" id="UP000683000"/>
    </source>
</evidence>
<organism evidence="1 2">
    <name type="scientific">Boletus reticuloceps</name>
    <dbReference type="NCBI Taxonomy" id="495285"/>
    <lineage>
        <taxon>Eukaryota</taxon>
        <taxon>Fungi</taxon>
        <taxon>Dikarya</taxon>
        <taxon>Basidiomycota</taxon>
        <taxon>Agaricomycotina</taxon>
        <taxon>Agaricomycetes</taxon>
        <taxon>Agaricomycetidae</taxon>
        <taxon>Boletales</taxon>
        <taxon>Boletineae</taxon>
        <taxon>Boletaceae</taxon>
        <taxon>Boletoideae</taxon>
        <taxon>Boletus</taxon>
    </lineage>
</organism>
<reference evidence="1" key="1">
    <citation type="submission" date="2021-03" db="EMBL/GenBank/DDBJ databases">
        <title>Evolutionary innovations through gain and loss of genes in the ectomycorrhizal Boletales.</title>
        <authorList>
            <person name="Wu G."/>
            <person name="Miyauchi S."/>
            <person name="Morin E."/>
            <person name="Yang Z.-L."/>
            <person name="Xu J."/>
            <person name="Martin F.M."/>
        </authorList>
    </citation>
    <scope>NUCLEOTIDE SEQUENCE</scope>
    <source>
        <strain evidence="1">BR01</strain>
    </source>
</reference>
<keyword evidence="2" id="KW-1185">Reference proteome</keyword>
<dbReference type="EMBL" id="JAGFBS010000024">
    <property type="protein sequence ID" value="KAG6372909.1"/>
    <property type="molecule type" value="Genomic_DNA"/>
</dbReference>
<dbReference type="OrthoDB" id="2608216at2759"/>
<proteinExistence type="predicted"/>
<evidence type="ECO:0008006" key="3">
    <source>
        <dbReference type="Google" id="ProtNLM"/>
    </source>
</evidence>
<name>A0A8I2YIF4_9AGAM</name>